<evidence type="ECO:0000313" key="1">
    <source>
        <dbReference type="EMBL" id="MBN2954478.1"/>
    </source>
</evidence>
<proteinExistence type="predicted"/>
<gene>
    <name evidence="1" type="ORF">JTJ23_13020</name>
</gene>
<organism evidence="1 2">
    <name type="scientific">Fusicatenibacter saccharivorans</name>
    <dbReference type="NCBI Taxonomy" id="1150298"/>
    <lineage>
        <taxon>Bacteria</taxon>
        <taxon>Bacillati</taxon>
        <taxon>Bacillota</taxon>
        <taxon>Clostridia</taxon>
        <taxon>Lachnospirales</taxon>
        <taxon>Lachnospiraceae</taxon>
        <taxon>Fusicatenibacter</taxon>
    </lineage>
</organism>
<evidence type="ECO:0000313" key="2">
    <source>
        <dbReference type="Proteomes" id="UP000737612"/>
    </source>
</evidence>
<dbReference type="AlphaFoldDB" id="A0A938ZEN9"/>
<dbReference type="Proteomes" id="UP000737612">
    <property type="component" value="Unassembled WGS sequence"/>
</dbReference>
<comment type="caution">
    <text evidence="1">The sequence shown here is derived from an EMBL/GenBank/DDBJ whole genome shotgun (WGS) entry which is preliminary data.</text>
</comment>
<sequence length="69" mass="8348">MAKGTKKYILKKWCILRNGKTDRHETEFDDMQQGLQWAEIFRDTYVDLRRRGIIQNYGIELVEAKDTRR</sequence>
<name>A0A938ZEN9_9FIRM</name>
<reference evidence="1" key="1">
    <citation type="submission" date="2021-02" db="EMBL/GenBank/DDBJ databases">
        <title>Metagenome-assembled genomes from human diarrheal sample B26.</title>
        <authorList>
            <person name="Ateba T.P."/>
            <person name="Alayande K.A."/>
            <person name="Mwanza M."/>
        </authorList>
    </citation>
    <scope>NUCLEOTIDE SEQUENCE</scope>
    <source>
        <strain evidence="1">06WH</strain>
    </source>
</reference>
<protein>
    <submittedName>
        <fullName evidence="1">Uncharacterized protein</fullName>
    </submittedName>
</protein>
<accession>A0A938ZEN9</accession>
<dbReference type="EMBL" id="JAFHBD010000065">
    <property type="protein sequence ID" value="MBN2954478.1"/>
    <property type="molecule type" value="Genomic_DNA"/>
</dbReference>